<dbReference type="Proteomes" id="UP000242141">
    <property type="component" value="Unassembled WGS sequence"/>
</dbReference>
<protein>
    <submittedName>
        <fullName evidence="1">| glcB / EIICBA-Glc 2 / 3656:5527 Forward</fullName>
    </submittedName>
</protein>
<organism evidence="1 2">
    <name type="scientific">Candidatus Hepatoplasma crinochetorum</name>
    <dbReference type="NCBI Taxonomy" id="295596"/>
    <lineage>
        <taxon>Bacteria</taxon>
        <taxon>Bacillati</taxon>
        <taxon>Mycoplasmatota</taxon>
        <taxon>Mollicutes</taxon>
        <taxon>Candidatus Hepatoplasmataceae</taxon>
        <taxon>Candidatus Hepatoplasma</taxon>
    </lineage>
</organism>
<proteinExistence type="predicted"/>
<reference evidence="2" key="1">
    <citation type="submission" date="2015-05" db="EMBL/GenBank/DDBJ databases">
        <authorList>
            <person name="Collingro A."/>
        </authorList>
    </citation>
    <scope>NUCLEOTIDE SEQUENCE [LARGE SCALE GENOMIC DNA]</scope>
    <source>
        <strain evidence="2">Ps</strain>
    </source>
</reference>
<evidence type="ECO:0000313" key="1">
    <source>
        <dbReference type="EMBL" id="CRX37142.1"/>
    </source>
</evidence>
<dbReference type="EMBL" id="CWGI01000001">
    <property type="protein sequence ID" value="CRX37142.1"/>
    <property type="molecule type" value="Genomic_DNA"/>
</dbReference>
<evidence type="ECO:0000313" key="2">
    <source>
        <dbReference type="Proteomes" id="UP000242141"/>
    </source>
</evidence>
<keyword evidence="2" id="KW-1185">Reference proteome</keyword>
<dbReference type="AlphaFoldDB" id="A0A0G7ZLV8"/>
<name>A0A0G7ZLV8_9MOLU</name>
<accession>A0A0G7ZLV8</accession>
<sequence length="85" mass="9592">MVDNQLKKDIIVEKTEIKETKKKDRFSFLSFLQKIGKSLVFPIAVLPAAALALRIGDAISSAGDQYSAVWWVGWVIETPRSNNIW</sequence>
<gene>
    <name evidence="1" type="ORF">HEPPS_03610</name>
</gene>